<evidence type="ECO:0000313" key="1">
    <source>
        <dbReference type="EMBL" id="AAX35727.1"/>
    </source>
</evidence>
<sequence>SHLDWTREDVRFIGDLCAVHQRAALPGAAPGRTPWLAKHGDARAADYKAWAERALEPIGNRGKAADSIRLFWRWTMG</sequence>
<name>Q32TI3_9GAMM</name>
<protein>
    <submittedName>
        <fullName evidence="1">Photosynthetic reaction center complex M subunit</fullName>
    </submittedName>
</protein>
<feature type="non-terminal residue" evidence="1">
    <location>
        <position position="77"/>
    </location>
</feature>
<feature type="non-terminal residue" evidence="1">
    <location>
        <position position="1"/>
    </location>
</feature>
<accession>Q32TI3</accession>
<dbReference type="AlphaFoldDB" id="Q32TI3"/>
<proteinExistence type="predicted"/>
<organism evidence="1">
    <name type="scientific">Stenotrophomonas sp. EBPR-1</name>
    <dbReference type="NCBI Taxonomy" id="315535"/>
    <lineage>
        <taxon>Bacteria</taxon>
        <taxon>Pseudomonadati</taxon>
        <taxon>Pseudomonadota</taxon>
        <taxon>Gammaproteobacteria</taxon>
        <taxon>Lysobacterales</taxon>
        <taxon>Lysobacteraceae</taxon>
        <taxon>Stenotrophomonas</taxon>
    </lineage>
</organism>
<reference evidence="1" key="1">
    <citation type="submission" date="2004-11" db="EMBL/GenBank/DDBJ databases">
        <title>Photoheterotrophic Stenotrophomonas EBPR-1 performs enhanced biological phosphorus removal.</title>
        <authorList>
            <person name="Ghosh D."/>
            <person name="Noguera D."/>
        </authorList>
    </citation>
    <scope>NUCLEOTIDE SEQUENCE</scope>
    <source>
        <strain evidence="1">EBPR-1</strain>
    </source>
</reference>
<dbReference type="EMBL" id="AY820175">
    <property type="protein sequence ID" value="AAX35727.1"/>
    <property type="molecule type" value="Genomic_DNA"/>
</dbReference>
<gene>
    <name evidence="1" type="primary">pufM</name>
</gene>